<evidence type="ECO:0000313" key="9">
    <source>
        <dbReference type="Proteomes" id="UP000772186"/>
    </source>
</evidence>
<dbReference type="GO" id="GO:0003677">
    <property type="term" value="F:DNA binding"/>
    <property type="evidence" value="ECO:0007669"/>
    <property type="project" value="UniProtKB-UniRule"/>
</dbReference>
<dbReference type="InterPro" id="IPR035516">
    <property type="entry name" value="Gyrase/topoIV_suA_C"/>
</dbReference>
<keyword evidence="4 6" id="KW-0238">DNA-binding</keyword>
<dbReference type="InterPro" id="IPR013758">
    <property type="entry name" value="Topo_IIA_A/C_ab"/>
</dbReference>
<dbReference type="EMBL" id="JAIQBY010000027">
    <property type="protein sequence ID" value="MBZ4195554.1"/>
    <property type="molecule type" value="Genomic_DNA"/>
</dbReference>
<organism evidence="8 9">
    <name type="scientific">Mycoplasma tauri</name>
    <dbReference type="NCBI Taxonomy" id="547987"/>
    <lineage>
        <taxon>Bacteria</taxon>
        <taxon>Bacillati</taxon>
        <taxon>Mycoplasmatota</taxon>
        <taxon>Mollicutes</taxon>
        <taxon>Mycoplasmataceae</taxon>
        <taxon>Mycoplasma</taxon>
    </lineage>
</organism>
<dbReference type="Proteomes" id="UP000772186">
    <property type="component" value="Unassembled WGS sequence"/>
</dbReference>
<dbReference type="Gene3D" id="1.10.268.10">
    <property type="entry name" value="Topoisomerase, domain 3"/>
    <property type="match status" value="1"/>
</dbReference>
<keyword evidence="3 6" id="KW-0799">Topoisomerase</keyword>
<dbReference type="CDD" id="cd00187">
    <property type="entry name" value="TOP4c"/>
    <property type="match status" value="1"/>
</dbReference>
<dbReference type="InterPro" id="IPR013760">
    <property type="entry name" value="Topo_IIA-like_dom_sf"/>
</dbReference>
<dbReference type="SMART" id="SM00434">
    <property type="entry name" value="TOP4c"/>
    <property type="match status" value="1"/>
</dbReference>
<dbReference type="SUPFAM" id="SSF56719">
    <property type="entry name" value="Type II DNA topoisomerase"/>
    <property type="match status" value="1"/>
</dbReference>
<dbReference type="PANTHER" id="PTHR43493:SF9">
    <property type="entry name" value="DNA TOPOISOMERASE 4 SUBUNIT A"/>
    <property type="match status" value="1"/>
</dbReference>
<comment type="caution">
    <text evidence="8">The sequence shown here is derived from an EMBL/GenBank/DDBJ whole genome shotgun (WGS) entry which is preliminary data.</text>
</comment>
<keyword evidence="5 6" id="KW-0413">Isomerase</keyword>
<feature type="active site" description="O-(5'-phospho-DNA)-tyrosine intermediate" evidence="6">
    <location>
        <position position="130"/>
    </location>
</feature>
<dbReference type="NCBIfam" id="NF004044">
    <property type="entry name" value="PRK05561.1"/>
    <property type="match status" value="1"/>
</dbReference>
<dbReference type="Gene3D" id="3.90.199.10">
    <property type="entry name" value="Topoisomerase II, domain 5"/>
    <property type="match status" value="1"/>
</dbReference>
<evidence type="ECO:0000259" key="7">
    <source>
        <dbReference type="PROSITE" id="PS52040"/>
    </source>
</evidence>
<feature type="domain" description="Topo IIA-type catalytic" evidence="7">
    <location>
        <begin position="42"/>
        <end position="508"/>
    </location>
</feature>
<dbReference type="GO" id="GO:0005737">
    <property type="term" value="C:cytoplasm"/>
    <property type="evidence" value="ECO:0007669"/>
    <property type="project" value="TreeGrafter"/>
</dbReference>
<reference evidence="8 9" key="1">
    <citation type="submission" date="2021-09" db="EMBL/GenBank/DDBJ databases">
        <title>WGS of Mycoplasma sp. Zaradi2 strains.</title>
        <authorList>
            <person name="Spergser J."/>
        </authorList>
    </citation>
    <scope>NUCLEOTIDE SEQUENCE [LARGE SCALE GENOMIC DNA]</scope>
    <source>
        <strain evidence="8 9">1331</strain>
    </source>
</reference>
<evidence type="ECO:0000256" key="1">
    <source>
        <dbReference type="ARBA" id="ARBA00000185"/>
    </source>
</evidence>
<evidence type="ECO:0000256" key="5">
    <source>
        <dbReference type="ARBA" id="ARBA00023235"/>
    </source>
</evidence>
<accession>A0A953T9S1</accession>
<evidence type="ECO:0000313" key="8">
    <source>
        <dbReference type="EMBL" id="MBZ4195554.1"/>
    </source>
</evidence>
<name>A0A953T9S1_9MOLU</name>
<comment type="catalytic activity">
    <reaction evidence="1 6">
        <text>ATP-dependent breakage, passage and rejoining of double-stranded DNA.</text>
        <dbReference type="EC" id="5.6.2.2"/>
    </reaction>
</comment>
<dbReference type="InterPro" id="IPR050220">
    <property type="entry name" value="Type_II_DNA_Topoisomerases"/>
</dbReference>
<dbReference type="Gene3D" id="2.120.10.90">
    <property type="entry name" value="DNA gyrase/topoisomerase IV, subunit A, C-terminal"/>
    <property type="match status" value="1"/>
</dbReference>
<dbReference type="GO" id="GO:0034335">
    <property type="term" value="F:DNA negative supercoiling activity"/>
    <property type="evidence" value="ECO:0007669"/>
    <property type="project" value="UniProtKB-ARBA"/>
</dbReference>
<dbReference type="AlphaFoldDB" id="A0A953T9S1"/>
<dbReference type="EC" id="5.6.2.2" evidence="2"/>
<evidence type="ECO:0000256" key="3">
    <source>
        <dbReference type="ARBA" id="ARBA00023029"/>
    </source>
</evidence>
<gene>
    <name evidence="8" type="ORF">LAD73_02400</name>
</gene>
<dbReference type="PROSITE" id="PS52040">
    <property type="entry name" value="TOPO_IIA"/>
    <property type="match status" value="1"/>
</dbReference>
<dbReference type="RefSeq" id="WP_223644776.1">
    <property type="nucleotide sequence ID" value="NZ_JAIQBY010000027.1"/>
</dbReference>
<sequence length="863" mass="97867">MNKKNEKKLDDLLSKIIQENLDSIMAERFSRYSKYVIQQRALPDVRDGLKPVQRRILYSMQDLKLNHDKAFKKSARVVGDVIGKYHPHGDSSIYDAMVRLAQEWKMGHTLVEMHGNVGSIDDDPAAAMRYTEVRLTEISNYVIGDIFKNTIKFAPNFDDSEKEPTVMASVIPNILLNGASGIASGFATEMPPHNLNEILDAAIAKIKNPDIQQSKIFKIVKGPDFPTGGLIYGTSGISEAFERGKGRITLVSRYKTYSDNKNKYIEINEIPYGVVKSKLVHDIDVIVSSNEIAGLLEVKDQSDRNGISILITLEKDTNEEVIINFLLSKTQMQIYYNYNNVVIQNNSPKTLGLIQLLDAYLDHVKDVKYKTLLYDLTKYKARLEIVLGFIKVSEITDQVILVIRNSENSKQGVIDDLIKHFNFSENQARAIAELRLYRLSKTDKNAFLAEQSELEALIANCELLLNDQNEFNKFLIELFQTIKSKFGKPRKTSIIDQEYKASFSQVDLVKDEAIILGISKFGYLKRISKRVSESNDFITYGLKEDDKIIFYGSANTLDNFLLFSNFGNYAYLPVFKINESKWKDFGLHLSDFVDLAPGEEIVSAIRVTDFNLLNYVTLISKQGLGKRVLLKDFEVSRFNKTFTAIKLKDKDELVNAKLSNGFKDVLLITKNGNASLYSENDIQIYGTKSCGTKSCYMPPSDEISAFALVENSESIALLTKNSQIKRINVANITKVPKKNIGKPIFLQYKTKPYVVSDCEVVNSNTEIYITNEQGQITFERVGNYPLTTINEGFSKIKIPNVRTCSFKINYISDNSTKPEISFTQSTQKEEELITKAESQIRTADLDIDDILKRVNIMFEKDKK</sequence>
<dbReference type="Pfam" id="PF03989">
    <property type="entry name" value="DNA_gyraseA_C"/>
    <property type="match status" value="3"/>
</dbReference>
<dbReference type="InterPro" id="IPR013757">
    <property type="entry name" value="Topo_IIA_A_a_sf"/>
</dbReference>
<dbReference type="InterPro" id="IPR002205">
    <property type="entry name" value="Topo_IIA_dom_A"/>
</dbReference>
<dbReference type="GO" id="GO:0005524">
    <property type="term" value="F:ATP binding"/>
    <property type="evidence" value="ECO:0007669"/>
    <property type="project" value="InterPro"/>
</dbReference>
<protein>
    <recommendedName>
        <fullName evidence="2">DNA topoisomerase (ATP-hydrolyzing)</fullName>
        <ecNumber evidence="2">5.6.2.2</ecNumber>
    </recommendedName>
</protein>
<dbReference type="Gene3D" id="3.30.1360.40">
    <property type="match status" value="1"/>
</dbReference>
<dbReference type="GO" id="GO:0009330">
    <property type="term" value="C:DNA topoisomerase type II (double strand cut, ATP-hydrolyzing) complex"/>
    <property type="evidence" value="ECO:0007669"/>
    <property type="project" value="TreeGrafter"/>
</dbReference>
<dbReference type="PANTHER" id="PTHR43493">
    <property type="entry name" value="DNA GYRASE/TOPOISOMERASE SUBUNIT A"/>
    <property type="match status" value="1"/>
</dbReference>
<keyword evidence="9" id="KW-1185">Reference proteome</keyword>
<dbReference type="Pfam" id="PF00521">
    <property type="entry name" value="DNA_topoisoIV"/>
    <property type="match status" value="1"/>
</dbReference>
<dbReference type="SUPFAM" id="SSF101904">
    <property type="entry name" value="GyrA/ParC C-terminal domain-like"/>
    <property type="match status" value="1"/>
</dbReference>
<dbReference type="GO" id="GO:0006265">
    <property type="term" value="P:DNA topological change"/>
    <property type="evidence" value="ECO:0007669"/>
    <property type="project" value="UniProtKB-UniRule"/>
</dbReference>
<proteinExistence type="predicted"/>
<evidence type="ECO:0000256" key="4">
    <source>
        <dbReference type="ARBA" id="ARBA00023125"/>
    </source>
</evidence>
<evidence type="ECO:0000256" key="2">
    <source>
        <dbReference type="ARBA" id="ARBA00012895"/>
    </source>
</evidence>
<dbReference type="InterPro" id="IPR006691">
    <property type="entry name" value="GyrA/parC_rep"/>
</dbReference>
<evidence type="ECO:0000256" key="6">
    <source>
        <dbReference type="PROSITE-ProRule" id="PRU01384"/>
    </source>
</evidence>